<gene>
    <name evidence="2" type="ORF">RI129_009540</name>
</gene>
<dbReference type="EMBL" id="JAVRBK010000007">
    <property type="protein sequence ID" value="KAK5640993.1"/>
    <property type="molecule type" value="Genomic_DNA"/>
</dbReference>
<dbReference type="PANTHER" id="PTHR11012">
    <property type="entry name" value="PROTEIN KINASE-LIKE DOMAIN-CONTAINING"/>
    <property type="match status" value="1"/>
</dbReference>
<dbReference type="Gene3D" id="3.90.1200.10">
    <property type="match status" value="1"/>
</dbReference>
<dbReference type="PANTHER" id="PTHR11012:SF56">
    <property type="entry name" value="CHK KINASE-LIKE DOMAIN-CONTAINING PROTEIN-RELATED"/>
    <property type="match status" value="1"/>
</dbReference>
<dbReference type="InterPro" id="IPR004119">
    <property type="entry name" value="EcKL"/>
</dbReference>
<name>A0AAN7V6A6_9COLE</name>
<organism evidence="2 3">
    <name type="scientific">Pyrocoelia pectoralis</name>
    <dbReference type="NCBI Taxonomy" id="417401"/>
    <lineage>
        <taxon>Eukaryota</taxon>
        <taxon>Metazoa</taxon>
        <taxon>Ecdysozoa</taxon>
        <taxon>Arthropoda</taxon>
        <taxon>Hexapoda</taxon>
        <taxon>Insecta</taxon>
        <taxon>Pterygota</taxon>
        <taxon>Neoptera</taxon>
        <taxon>Endopterygota</taxon>
        <taxon>Coleoptera</taxon>
        <taxon>Polyphaga</taxon>
        <taxon>Elateriformia</taxon>
        <taxon>Elateroidea</taxon>
        <taxon>Lampyridae</taxon>
        <taxon>Lampyrinae</taxon>
        <taxon>Pyrocoelia</taxon>
    </lineage>
</organism>
<dbReference type="SMART" id="SM00587">
    <property type="entry name" value="CHK"/>
    <property type="match status" value="1"/>
</dbReference>
<accession>A0AAN7V6A6</accession>
<sequence>MVLLEQVFTKNFFQNVFVDYFKKDAEILNIVVEDLLKPGENYCSEMKRILITYNTEGQNGRTISIVAKCTPENEYNAKFVNEMKLFDCELEIYGTVLPKFHTLDHFEQIAPQVYSCCTKPVPIILLEDLSKIDFKLVARRDGLDLEHSLLVMEKLAHLHAASVTLYEKDCDTFKRFDRIIFQETEIKDKIMRTCYDEVVEICRRVPELHKYVSKLTTPTVKDRIFNKMYRVHQNNSKFKVLNHGDCWTNNIMFRYDEAGILVDLRFVDFQGSCFASPCLDLHYYLSCSLQSDINDQKGVIIDHYFDHLLKNLGKFHAKAFPNREEFDNDFKSTCYMGFAGALLTLTVCKVTKTDNASAQSFINDDGVNSFRYHCFHNEEYIKEVMDYLPFYDKLGIFDV</sequence>
<dbReference type="InterPro" id="IPR011009">
    <property type="entry name" value="Kinase-like_dom_sf"/>
</dbReference>
<protein>
    <recommendedName>
        <fullName evidence="1">CHK kinase-like domain-containing protein</fullName>
    </recommendedName>
</protein>
<dbReference type="AlphaFoldDB" id="A0AAN7V6A6"/>
<evidence type="ECO:0000259" key="1">
    <source>
        <dbReference type="SMART" id="SM00587"/>
    </source>
</evidence>
<dbReference type="Pfam" id="PF02958">
    <property type="entry name" value="EcKL"/>
    <property type="match status" value="1"/>
</dbReference>
<dbReference type="Proteomes" id="UP001329430">
    <property type="component" value="Chromosome 7"/>
</dbReference>
<dbReference type="SUPFAM" id="SSF56112">
    <property type="entry name" value="Protein kinase-like (PK-like)"/>
    <property type="match status" value="1"/>
</dbReference>
<evidence type="ECO:0000313" key="3">
    <source>
        <dbReference type="Proteomes" id="UP001329430"/>
    </source>
</evidence>
<keyword evidence="3" id="KW-1185">Reference proteome</keyword>
<proteinExistence type="predicted"/>
<feature type="domain" description="CHK kinase-like" evidence="1">
    <location>
        <begin position="124"/>
        <end position="314"/>
    </location>
</feature>
<dbReference type="InterPro" id="IPR015897">
    <property type="entry name" value="CHK_kinase-like"/>
</dbReference>
<comment type="caution">
    <text evidence="2">The sequence shown here is derived from an EMBL/GenBank/DDBJ whole genome shotgun (WGS) entry which is preliminary data.</text>
</comment>
<reference evidence="2 3" key="1">
    <citation type="journal article" date="2024" name="Insects">
        <title>An Improved Chromosome-Level Genome Assembly of the Firefly Pyrocoelia pectoralis.</title>
        <authorList>
            <person name="Fu X."/>
            <person name="Meyer-Rochow V.B."/>
            <person name="Ballantyne L."/>
            <person name="Zhu X."/>
        </authorList>
    </citation>
    <scope>NUCLEOTIDE SEQUENCE [LARGE SCALE GENOMIC DNA]</scope>
    <source>
        <strain evidence="2">XCY_ONT2</strain>
    </source>
</reference>
<evidence type="ECO:0000313" key="2">
    <source>
        <dbReference type="EMBL" id="KAK5640993.1"/>
    </source>
</evidence>